<accession>A0A833WM32</accession>
<reference evidence="3" key="2">
    <citation type="submission" date="2020-03" db="EMBL/GenBank/DDBJ databases">
        <title>Walnut 2.0.</title>
        <authorList>
            <person name="Marrano A."/>
            <person name="Britton M."/>
            <person name="Zimin A.V."/>
            <person name="Zaini P.A."/>
            <person name="Workman R."/>
            <person name="Puiu D."/>
            <person name="Bianco L."/>
            <person name="Allen B.J."/>
            <person name="Troggio M."/>
            <person name="Leslie C.A."/>
            <person name="Timp W."/>
            <person name="Dendekar A."/>
            <person name="Salzberg S.L."/>
            <person name="Neale D.B."/>
        </authorList>
    </citation>
    <scope>NUCLEOTIDE SEQUENCE</scope>
    <source>
        <tissue evidence="3">Leaves</tissue>
    </source>
</reference>
<keyword evidence="2" id="KW-0472">Membrane</keyword>
<protein>
    <recommendedName>
        <fullName evidence="5">Transmembrane protein</fullName>
    </recommendedName>
</protein>
<dbReference type="InterPro" id="IPR021414">
    <property type="entry name" value="DUF3054"/>
</dbReference>
<evidence type="ECO:0000256" key="1">
    <source>
        <dbReference type="SAM" id="MobiDB-lite"/>
    </source>
</evidence>
<organism evidence="3 4">
    <name type="scientific">Juglans regia</name>
    <name type="common">English walnut</name>
    <dbReference type="NCBI Taxonomy" id="51240"/>
    <lineage>
        <taxon>Eukaryota</taxon>
        <taxon>Viridiplantae</taxon>
        <taxon>Streptophyta</taxon>
        <taxon>Embryophyta</taxon>
        <taxon>Tracheophyta</taxon>
        <taxon>Spermatophyta</taxon>
        <taxon>Magnoliopsida</taxon>
        <taxon>eudicotyledons</taxon>
        <taxon>Gunneridae</taxon>
        <taxon>Pentapetalae</taxon>
        <taxon>rosids</taxon>
        <taxon>fabids</taxon>
        <taxon>Fagales</taxon>
        <taxon>Juglandaceae</taxon>
        <taxon>Juglans</taxon>
    </lineage>
</organism>
<comment type="caution">
    <text evidence="3">The sequence shown here is derived from an EMBL/GenBank/DDBJ whole genome shotgun (WGS) entry which is preliminary data.</text>
</comment>
<dbReference type="Gramene" id="Jr11_22820_p1">
    <property type="protein sequence ID" value="cds.Jr11_22820_p1"/>
    <property type="gene ID" value="Jr11_22820"/>
</dbReference>
<feature type="region of interest" description="Disordered" evidence="1">
    <location>
        <begin position="1"/>
        <end position="24"/>
    </location>
</feature>
<feature type="non-terminal residue" evidence="3">
    <location>
        <position position="263"/>
    </location>
</feature>
<dbReference type="Proteomes" id="UP000619265">
    <property type="component" value="Unassembled WGS sequence"/>
</dbReference>
<feature type="transmembrane region" description="Helical" evidence="2">
    <location>
        <begin position="151"/>
        <end position="167"/>
    </location>
</feature>
<gene>
    <name evidence="3" type="ORF">F2P56_025581</name>
</gene>
<evidence type="ECO:0008006" key="5">
    <source>
        <dbReference type="Google" id="ProtNLM"/>
    </source>
</evidence>
<keyword evidence="2" id="KW-1133">Transmembrane helix</keyword>
<feature type="transmembrane region" description="Helical" evidence="2">
    <location>
        <begin position="114"/>
        <end position="131"/>
    </location>
</feature>
<feature type="transmembrane region" description="Helical" evidence="2">
    <location>
        <begin position="207"/>
        <end position="229"/>
    </location>
</feature>
<dbReference type="EMBL" id="LIHL02000011">
    <property type="protein sequence ID" value="KAF5456068.1"/>
    <property type="molecule type" value="Genomic_DNA"/>
</dbReference>
<dbReference type="PANTHER" id="PTHR35283">
    <property type="entry name" value="T12C22.21 PROTEIN"/>
    <property type="match status" value="1"/>
</dbReference>
<name>A0A833WM32_JUGRE</name>
<evidence type="ECO:0000256" key="2">
    <source>
        <dbReference type="SAM" id="Phobius"/>
    </source>
</evidence>
<sequence length="263" mass="28718">KKEMLVLSQAPGGALSTKRCSLSSPPIPNFSKPNPLLFSYRRHKFSPRPFVNLTLATKQDISSSSSSSSTNPSPFQNDQETVFVGEENVPLEGVIQFDKPTSSSSSRLDKWGRVALLAGGDVLALLLFAAIGRFSHGFSVFDAETLRTADPFIAGWFLSAYFLGGYAEDGRGMNGLSKGVFAAAKSWGLGIPLGIIIRAATSGRFPPYNFIAVTMGSTAVLLIGWRAVLYKILPNDKRKTSDVYRRGNPFELFELLTSLVRRW</sequence>
<keyword evidence="2" id="KW-0812">Transmembrane</keyword>
<reference evidence="3" key="1">
    <citation type="submission" date="2015-10" db="EMBL/GenBank/DDBJ databases">
        <authorList>
            <person name="Martinez-Garcia P.J."/>
            <person name="Crepeau M.W."/>
            <person name="Puiu D."/>
            <person name="Gonzalez-Ibeas D."/>
            <person name="Whalen J."/>
            <person name="Stevens K."/>
            <person name="Paul R."/>
            <person name="Butterfield T."/>
            <person name="Britton M."/>
            <person name="Reagan R."/>
            <person name="Chakraborty S."/>
            <person name="Walawage S.L."/>
            <person name="Vasquez-Gross H.A."/>
            <person name="Cardeno C."/>
            <person name="Famula R."/>
            <person name="Pratt K."/>
            <person name="Kuruganti S."/>
            <person name="Aradhya M.K."/>
            <person name="Leslie C.A."/>
            <person name="Dandekar A.M."/>
            <person name="Salzberg S.L."/>
            <person name="Wegrzyn J.L."/>
            <person name="Langley C.H."/>
            <person name="Neale D.B."/>
        </authorList>
    </citation>
    <scope>NUCLEOTIDE SEQUENCE</scope>
    <source>
        <tissue evidence="3">Leaves</tissue>
    </source>
</reference>
<proteinExistence type="predicted"/>
<evidence type="ECO:0000313" key="4">
    <source>
        <dbReference type="Proteomes" id="UP000619265"/>
    </source>
</evidence>
<dbReference type="Pfam" id="PF11255">
    <property type="entry name" value="DUF3054"/>
    <property type="match status" value="1"/>
</dbReference>
<dbReference type="AlphaFoldDB" id="A0A833WM32"/>
<dbReference type="PANTHER" id="PTHR35283:SF3">
    <property type="entry name" value="T12C22.21 PROTEIN"/>
    <property type="match status" value="1"/>
</dbReference>
<evidence type="ECO:0000313" key="3">
    <source>
        <dbReference type="EMBL" id="KAF5456068.1"/>
    </source>
</evidence>
<feature type="transmembrane region" description="Helical" evidence="2">
    <location>
        <begin position="179"/>
        <end position="201"/>
    </location>
</feature>